<reference evidence="1 2" key="1">
    <citation type="journal article" date="2009" name="Int. J. Syst. Evol. Microbiol.">
        <title>Paenibacillus contaminans sp. nov., isolated from a contaminated laboratory plate.</title>
        <authorList>
            <person name="Chou J.H."/>
            <person name="Lee J.H."/>
            <person name="Lin M.C."/>
            <person name="Chang P.S."/>
            <person name="Arun A.B."/>
            <person name="Young C.C."/>
            <person name="Chen W.M."/>
        </authorList>
    </citation>
    <scope>NUCLEOTIDE SEQUENCE [LARGE SCALE GENOMIC DNA]</scope>
    <source>
        <strain evidence="1 2">CKOBP-6</strain>
    </source>
</reference>
<dbReference type="RefSeq" id="WP_113033657.1">
    <property type="nucleotide sequence ID" value="NZ_QMFB01000016.1"/>
</dbReference>
<gene>
    <name evidence="1" type="ORF">DQG23_24705</name>
</gene>
<keyword evidence="2" id="KW-1185">Reference proteome</keyword>
<proteinExistence type="predicted"/>
<protein>
    <submittedName>
        <fullName evidence="1">Uncharacterized protein</fullName>
    </submittedName>
</protein>
<evidence type="ECO:0000313" key="2">
    <source>
        <dbReference type="Proteomes" id="UP000250369"/>
    </source>
</evidence>
<dbReference type="EMBL" id="QMFB01000016">
    <property type="protein sequence ID" value="RAV18507.1"/>
    <property type="molecule type" value="Genomic_DNA"/>
</dbReference>
<dbReference type="AlphaFoldDB" id="A0A329MKW1"/>
<organism evidence="1 2">
    <name type="scientific">Paenibacillus contaminans</name>
    <dbReference type="NCBI Taxonomy" id="450362"/>
    <lineage>
        <taxon>Bacteria</taxon>
        <taxon>Bacillati</taxon>
        <taxon>Bacillota</taxon>
        <taxon>Bacilli</taxon>
        <taxon>Bacillales</taxon>
        <taxon>Paenibacillaceae</taxon>
        <taxon>Paenibacillus</taxon>
    </lineage>
</organism>
<dbReference type="Proteomes" id="UP000250369">
    <property type="component" value="Unassembled WGS sequence"/>
</dbReference>
<name>A0A329MKW1_9BACL</name>
<comment type="caution">
    <text evidence="1">The sequence shown here is derived from an EMBL/GenBank/DDBJ whole genome shotgun (WGS) entry which is preliminary data.</text>
</comment>
<sequence length="374" mass="43546">MNLADMLCYADIHELSRIAKTYECECNGHSKNDLIQTILAAINRRDVFERQLSGLTVEDVRFLNSLMFDARNSFSMEELLARASLSKWQQEEAAKSDSREMIVKFKRNGWLFNGYLQQTKSLFQLPDDLKRRFDEMLTSQFRRSIHTLDDAPSVYRDEQQLLLGDILHFLRYVMEQEIQLSAEGFMYKKHVQQLMERLSVAEEPVGKTAWRFGYGRRYREYPIRLSFIYDYCYYQGLIAEIGNQLTITDLGRARTVSGQKEPLTEVYRFWLRLYKGPIPNIRSIVHWLERLAGSWVTVESVGGVLCKLIRPYYYDSSESILEARILQMMMHIGLIRIGEDEACGKVVLVSKLGSSVIKGSYKDEEAIDLSIDNR</sequence>
<dbReference type="OrthoDB" id="2369695at2"/>
<evidence type="ECO:0000313" key="1">
    <source>
        <dbReference type="EMBL" id="RAV18507.1"/>
    </source>
</evidence>
<accession>A0A329MKW1</accession>